<evidence type="ECO:0000313" key="3">
    <source>
        <dbReference type="Proteomes" id="UP000231632"/>
    </source>
</evidence>
<dbReference type="RefSeq" id="WP_072659163.1">
    <property type="nucleotide sequence ID" value="NZ_BDFD01000005.1"/>
</dbReference>
<dbReference type="EMBL" id="BDFD01000005">
    <property type="protein sequence ID" value="GAV19830.1"/>
    <property type="molecule type" value="Genomic_DNA"/>
</dbReference>
<sequence>MSKLSRIAVLLSAIIFAGCAPKQPNFQMVESPPKAIVQNGYSFTPLDEPEWYIIGRTPITVALAKRGASTDETCAVQGNIFPIAKFESDEAFVAAVKQGQANDADIANPERFKVLTHDVSLYAHKGEPCAFSHIVTEDHAAKKRSKTEGMMILDIYALVCRHPQNRHAAISINYSQRSYAESRDAGIAEKSQHLFNSVEFTTLQ</sequence>
<organism evidence="2 3">
    <name type="scientific">Mariprofundus micogutta</name>
    <dbReference type="NCBI Taxonomy" id="1921010"/>
    <lineage>
        <taxon>Bacteria</taxon>
        <taxon>Pseudomonadati</taxon>
        <taxon>Pseudomonadota</taxon>
        <taxon>Candidatius Mariprofundia</taxon>
        <taxon>Mariprofundales</taxon>
        <taxon>Mariprofundaceae</taxon>
        <taxon>Mariprofundus</taxon>
    </lineage>
</organism>
<evidence type="ECO:0008006" key="4">
    <source>
        <dbReference type="Google" id="ProtNLM"/>
    </source>
</evidence>
<dbReference type="AlphaFoldDB" id="A0A1L8CLM7"/>
<dbReference type="PROSITE" id="PS51257">
    <property type="entry name" value="PROKAR_LIPOPROTEIN"/>
    <property type="match status" value="1"/>
</dbReference>
<keyword evidence="3" id="KW-1185">Reference proteome</keyword>
<feature type="chain" id="PRO_5012769762" description="Lipoprotein" evidence="1">
    <location>
        <begin position="23"/>
        <end position="204"/>
    </location>
</feature>
<dbReference type="Proteomes" id="UP000231632">
    <property type="component" value="Unassembled WGS sequence"/>
</dbReference>
<comment type="caution">
    <text evidence="2">The sequence shown here is derived from an EMBL/GenBank/DDBJ whole genome shotgun (WGS) entry which is preliminary data.</text>
</comment>
<keyword evidence="1" id="KW-0732">Signal</keyword>
<dbReference type="OrthoDB" id="5293612at2"/>
<feature type="signal peptide" evidence="1">
    <location>
        <begin position="1"/>
        <end position="22"/>
    </location>
</feature>
<name>A0A1L8CLM7_9PROT</name>
<dbReference type="STRING" id="1921010.MMIC_P0788"/>
<protein>
    <recommendedName>
        <fullName evidence="4">Lipoprotein</fullName>
    </recommendedName>
</protein>
<evidence type="ECO:0000256" key="1">
    <source>
        <dbReference type="SAM" id="SignalP"/>
    </source>
</evidence>
<reference evidence="2 3" key="1">
    <citation type="journal article" date="2017" name="Arch. Microbiol.">
        <title>Mariprofundus micogutta sp. nov., a novel iron-oxidizing zetaproteobacterium isolated from a deep-sea hydrothermal field at the Bayonnaise knoll of the Izu-Ogasawara arc, and a description of Mariprofundales ord. nov. and Zetaproteobacteria classis nov.</title>
        <authorList>
            <person name="Makita H."/>
            <person name="Tanaka E."/>
            <person name="Mitsunobu S."/>
            <person name="Miyazaki M."/>
            <person name="Nunoura T."/>
            <person name="Uematsu K."/>
            <person name="Takaki Y."/>
            <person name="Nishi S."/>
            <person name="Shimamura S."/>
            <person name="Takai K."/>
        </authorList>
    </citation>
    <scope>NUCLEOTIDE SEQUENCE [LARGE SCALE GENOMIC DNA]</scope>
    <source>
        <strain evidence="2 3">ET2</strain>
    </source>
</reference>
<gene>
    <name evidence="2" type="ORF">MMIC_P0788</name>
</gene>
<evidence type="ECO:0000313" key="2">
    <source>
        <dbReference type="EMBL" id="GAV19830.1"/>
    </source>
</evidence>
<proteinExistence type="predicted"/>
<accession>A0A1L8CLM7</accession>